<dbReference type="RefSeq" id="WP_127612258.1">
    <property type="nucleotide sequence ID" value="NZ_RXOL01000002.1"/>
</dbReference>
<evidence type="ECO:0000313" key="3">
    <source>
        <dbReference type="Proteomes" id="UP000283003"/>
    </source>
</evidence>
<reference evidence="2 3" key="1">
    <citation type="submission" date="2018-12" db="EMBL/GenBank/DDBJ databases">
        <title>Croceicoccus ponticola sp. nov., a lipolytic bacterium isolated from seawater.</title>
        <authorList>
            <person name="Yoon J.-H."/>
        </authorList>
    </citation>
    <scope>NUCLEOTIDE SEQUENCE [LARGE SCALE GENOMIC DNA]</scope>
    <source>
        <strain evidence="2 3">GM-16</strain>
    </source>
</reference>
<name>A0A437GYJ4_9SPHN</name>
<proteinExistence type="predicted"/>
<comment type="caution">
    <text evidence="2">The sequence shown here is derived from an EMBL/GenBank/DDBJ whole genome shotgun (WGS) entry which is preliminary data.</text>
</comment>
<dbReference type="NCBIfam" id="TIGR04433">
    <property type="entry name" value="UrcA_uranyl"/>
    <property type="match status" value="1"/>
</dbReference>
<keyword evidence="3" id="KW-1185">Reference proteome</keyword>
<keyword evidence="1" id="KW-0732">Signal</keyword>
<organism evidence="2 3">
    <name type="scientific">Croceicoccus ponticola</name>
    <dbReference type="NCBI Taxonomy" id="2217664"/>
    <lineage>
        <taxon>Bacteria</taxon>
        <taxon>Pseudomonadati</taxon>
        <taxon>Pseudomonadota</taxon>
        <taxon>Alphaproteobacteria</taxon>
        <taxon>Sphingomonadales</taxon>
        <taxon>Erythrobacteraceae</taxon>
        <taxon>Croceicoccus</taxon>
    </lineage>
</organism>
<gene>
    <name evidence="2" type="ORF">EKN06_07420</name>
</gene>
<dbReference type="Proteomes" id="UP000283003">
    <property type="component" value="Unassembled WGS sequence"/>
</dbReference>
<accession>A0A437GYJ4</accession>
<sequence>MFKTLIVPAIAGLAILAAPATALAGETNSGTIVRVAVGDLNLATDQGATEMKKRVRSATYQACLYAENGQLVSPEEQTACVRTAQAKAKTQMAQKIANSRFGG</sequence>
<dbReference type="EMBL" id="RXOL01000002">
    <property type="protein sequence ID" value="RVQ67747.1"/>
    <property type="molecule type" value="Genomic_DNA"/>
</dbReference>
<dbReference type="InterPro" id="IPR030972">
    <property type="entry name" value="UrcA_uranyl"/>
</dbReference>
<evidence type="ECO:0000256" key="1">
    <source>
        <dbReference type="SAM" id="SignalP"/>
    </source>
</evidence>
<feature type="signal peptide" evidence="1">
    <location>
        <begin position="1"/>
        <end position="24"/>
    </location>
</feature>
<feature type="chain" id="PRO_5019194351" evidence="1">
    <location>
        <begin position="25"/>
        <end position="103"/>
    </location>
</feature>
<dbReference type="AlphaFoldDB" id="A0A437GYJ4"/>
<protein>
    <submittedName>
        <fullName evidence="2">UrcA family protein</fullName>
    </submittedName>
</protein>
<dbReference type="OrthoDB" id="7450905at2"/>
<evidence type="ECO:0000313" key="2">
    <source>
        <dbReference type="EMBL" id="RVQ67747.1"/>
    </source>
</evidence>